<name>A0A561EA18_9MICO</name>
<feature type="short sequence motif" description="GXSXG" evidence="4">
    <location>
        <begin position="41"/>
        <end position="45"/>
    </location>
</feature>
<evidence type="ECO:0000259" key="5">
    <source>
        <dbReference type="PROSITE" id="PS51635"/>
    </source>
</evidence>
<comment type="caution">
    <text evidence="6">The sequence shown here is derived from an EMBL/GenBank/DDBJ whole genome shotgun (WGS) entry which is preliminary data.</text>
</comment>
<proteinExistence type="predicted"/>
<protein>
    <submittedName>
        <fullName evidence="6">NTE family protein</fullName>
    </submittedName>
</protein>
<evidence type="ECO:0000256" key="3">
    <source>
        <dbReference type="ARBA" id="ARBA00023098"/>
    </source>
</evidence>
<evidence type="ECO:0000313" key="6">
    <source>
        <dbReference type="EMBL" id="TWE12451.1"/>
    </source>
</evidence>
<reference evidence="6 7" key="1">
    <citation type="submission" date="2019-06" db="EMBL/GenBank/DDBJ databases">
        <title>Sequencing the genomes of 1000 actinobacteria strains.</title>
        <authorList>
            <person name="Klenk H.-P."/>
        </authorList>
    </citation>
    <scope>NUCLEOTIDE SEQUENCE [LARGE SCALE GENOMIC DNA]</scope>
    <source>
        <strain evidence="6 7">DSM 19560</strain>
    </source>
</reference>
<feature type="active site" description="Proton acceptor" evidence="4">
    <location>
        <position position="171"/>
    </location>
</feature>
<feature type="short sequence motif" description="DGA/G" evidence="4">
    <location>
        <begin position="171"/>
        <end position="173"/>
    </location>
</feature>
<dbReference type="SUPFAM" id="SSF52151">
    <property type="entry name" value="FabD/lysophospholipase-like"/>
    <property type="match status" value="1"/>
</dbReference>
<dbReference type="PANTHER" id="PTHR14226">
    <property type="entry name" value="NEUROPATHY TARGET ESTERASE/SWISS CHEESE D.MELANOGASTER"/>
    <property type="match status" value="1"/>
</dbReference>
<dbReference type="PANTHER" id="PTHR14226:SF29">
    <property type="entry name" value="NEUROPATHY TARGET ESTERASE SWS"/>
    <property type="match status" value="1"/>
</dbReference>
<gene>
    <name evidence="6" type="ORF">BKA23_1259</name>
</gene>
<dbReference type="AlphaFoldDB" id="A0A561EA18"/>
<feature type="active site" description="Nucleophile" evidence="4">
    <location>
        <position position="43"/>
    </location>
</feature>
<dbReference type="Pfam" id="PF01734">
    <property type="entry name" value="Patatin"/>
    <property type="match status" value="1"/>
</dbReference>
<dbReference type="PROSITE" id="PS51635">
    <property type="entry name" value="PNPLA"/>
    <property type="match status" value="1"/>
</dbReference>
<dbReference type="InterPro" id="IPR050301">
    <property type="entry name" value="NTE"/>
</dbReference>
<accession>A0A561EA18</accession>
<evidence type="ECO:0000256" key="1">
    <source>
        <dbReference type="ARBA" id="ARBA00022801"/>
    </source>
</evidence>
<sequence>MTSTPQRIAYVLGGGGVLGATQIGALRALVEAKVRPDLVLGTSIGAINGAFIAADPTASGVAALADLWTSFGSGRGMLESGARSGGGRRWRPSHLRTSLYSPGPVLRVLRAQLPVTDFDELTVPFQCVAANVERAVAHWFDSGPLAEAVMASCSVPGLFPPMRIGDESFLDGGLVHSIPVGRAVALGATDIYVLQVGRVEQPLSPPRWPWQVGQVTFEIARRHRYMEEIASVPGDVRLHVIPTGTDDAPMVSLLHLKQSFVRDRIESAYNAACVYLDAQRSDDDR</sequence>
<dbReference type="OrthoDB" id="4080114at2"/>
<dbReference type="InterPro" id="IPR002641">
    <property type="entry name" value="PNPLA_dom"/>
</dbReference>
<keyword evidence="2 4" id="KW-0442">Lipid degradation</keyword>
<keyword evidence="1 4" id="KW-0378">Hydrolase</keyword>
<keyword evidence="7" id="KW-1185">Reference proteome</keyword>
<dbReference type="Gene3D" id="3.40.1090.10">
    <property type="entry name" value="Cytosolic phospholipase A2 catalytic domain"/>
    <property type="match status" value="2"/>
</dbReference>
<dbReference type="Proteomes" id="UP000318297">
    <property type="component" value="Unassembled WGS sequence"/>
</dbReference>
<feature type="domain" description="PNPLA" evidence="5">
    <location>
        <begin position="10"/>
        <end position="184"/>
    </location>
</feature>
<dbReference type="GO" id="GO:0016787">
    <property type="term" value="F:hydrolase activity"/>
    <property type="evidence" value="ECO:0007669"/>
    <property type="project" value="UniProtKB-UniRule"/>
</dbReference>
<dbReference type="RefSeq" id="WP_145226481.1">
    <property type="nucleotide sequence ID" value="NZ_VIVQ01000001.1"/>
</dbReference>
<organism evidence="6 7">
    <name type="scientific">Rudaeicoccus suwonensis</name>
    <dbReference type="NCBI Taxonomy" id="657409"/>
    <lineage>
        <taxon>Bacteria</taxon>
        <taxon>Bacillati</taxon>
        <taxon>Actinomycetota</taxon>
        <taxon>Actinomycetes</taxon>
        <taxon>Micrococcales</taxon>
        <taxon>Dermacoccaceae</taxon>
        <taxon>Rudaeicoccus</taxon>
    </lineage>
</organism>
<feature type="short sequence motif" description="GXGXXG" evidence="4">
    <location>
        <begin position="14"/>
        <end position="19"/>
    </location>
</feature>
<dbReference type="EMBL" id="VIVQ01000001">
    <property type="protein sequence ID" value="TWE12451.1"/>
    <property type="molecule type" value="Genomic_DNA"/>
</dbReference>
<evidence type="ECO:0000256" key="2">
    <source>
        <dbReference type="ARBA" id="ARBA00022963"/>
    </source>
</evidence>
<dbReference type="GO" id="GO:0016042">
    <property type="term" value="P:lipid catabolic process"/>
    <property type="evidence" value="ECO:0007669"/>
    <property type="project" value="UniProtKB-UniRule"/>
</dbReference>
<dbReference type="InterPro" id="IPR016035">
    <property type="entry name" value="Acyl_Trfase/lysoPLipase"/>
</dbReference>
<evidence type="ECO:0000313" key="7">
    <source>
        <dbReference type="Proteomes" id="UP000318297"/>
    </source>
</evidence>
<keyword evidence="3 4" id="KW-0443">Lipid metabolism</keyword>
<evidence type="ECO:0000256" key="4">
    <source>
        <dbReference type="PROSITE-ProRule" id="PRU01161"/>
    </source>
</evidence>